<accession>A0A0R1U8V2</accession>
<comment type="caution">
    <text evidence="4">The sequence shown here is derived from an EMBL/GenBank/DDBJ whole genome shotgun (WGS) entry which is preliminary data.</text>
</comment>
<feature type="transmembrane region" description="Helical" evidence="3">
    <location>
        <begin position="42"/>
        <end position="67"/>
    </location>
</feature>
<feature type="transmembrane region" description="Helical" evidence="3">
    <location>
        <begin position="129"/>
        <end position="155"/>
    </location>
</feature>
<organism evidence="4 5">
    <name type="scientific">Limosilactobacillus ingluviei DSM 15946</name>
    <dbReference type="NCBI Taxonomy" id="1423760"/>
    <lineage>
        <taxon>Bacteria</taxon>
        <taxon>Bacillati</taxon>
        <taxon>Bacillota</taxon>
        <taxon>Bacilli</taxon>
        <taxon>Lactobacillales</taxon>
        <taxon>Lactobacillaceae</taxon>
        <taxon>Limosilactobacillus</taxon>
    </lineage>
</organism>
<evidence type="ECO:0000256" key="2">
    <source>
        <dbReference type="ARBA" id="ARBA00022989"/>
    </source>
</evidence>
<evidence type="ECO:0000256" key="1">
    <source>
        <dbReference type="ARBA" id="ARBA00022692"/>
    </source>
</evidence>
<dbReference type="RefSeq" id="WP_056955551.1">
    <property type="nucleotide sequence ID" value="NZ_AZFK01000087.1"/>
</dbReference>
<evidence type="ECO:0008006" key="6">
    <source>
        <dbReference type="Google" id="ProtNLM"/>
    </source>
</evidence>
<protein>
    <recommendedName>
        <fullName evidence="6">ECF transporter S component</fullName>
    </recommendedName>
</protein>
<dbReference type="PANTHER" id="PTHR37815">
    <property type="entry name" value="UPF0397 PROTEIN BC_2624-RELATED"/>
    <property type="match status" value="1"/>
</dbReference>
<dbReference type="Gene3D" id="1.10.1760.20">
    <property type="match status" value="1"/>
</dbReference>
<dbReference type="EMBL" id="AZFK01000087">
    <property type="protein sequence ID" value="KRL87786.1"/>
    <property type="molecule type" value="Genomic_DNA"/>
</dbReference>
<proteinExistence type="predicted"/>
<feature type="transmembrane region" description="Helical" evidence="3">
    <location>
        <begin position="106"/>
        <end position="123"/>
    </location>
</feature>
<evidence type="ECO:0000313" key="4">
    <source>
        <dbReference type="EMBL" id="KRL87786.1"/>
    </source>
</evidence>
<reference evidence="4 5" key="1">
    <citation type="journal article" date="2015" name="Genome Announc.">
        <title>Expanding the biotechnology potential of lactobacilli through comparative genomics of 213 strains and associated genera.</title>
        <authorList>
            <person name="Sun Z."/>
            <person name="Harris H.M."/>
            <person name="McCann A."/>
            <person name="Guo C."/>
            <person name="Argimon S."/>
            <person name="Zhang W."/>
            <person name="Yang X."/>
            <person name="Jeffery I.B."/>
            <person name="Cooney J.C."/>
            <person name="Kagawa T.F."/>
            <person name="Liu W."/>
            <person name="Song Y."/>
            <person name="Salvetti E."/>
            <person name="Wrobel A."/>
            <person name="Rasinkangas P."/>
            <person name="Parkhill J."/>
            <person name="Rea M.C."/>
            <person name="O'Sullivan O."/>
            <person name="Ritari J."/>
            <person name="Douillard F.P."/>
            <person name="Paul Ross R."/>
            <person name="Yang R."/>
            <person name="Briner A.E."/>
            <person name="Felis G.E."/>
            <person name="de Vos W.M."/>
            <person name="Barrangou R."/>
            <person name="Klaenhammer T.R."/>
            <person name="Caufield P.W."/>
            <person name="Cui Y."/>
            <person name="Zhang H."/>
            <person name="O'Toole P.W."/>
        </authorList>
    </citation>
    <scope>NUCLEOTIDE SEQUENCE [LARGE SCALE GENOMIC DNA]</scope>
    <source>
        <strain evidence="4 5">DSM 15946</strain>
    </source>
</reference>
<dbReference type="InterPro" id="IPR009825">
    <property type="entry name" value="ECF_substrate-spec-like"/>
</dbReference>
<keyword evidence="3" id="KW-0472">Membrane</keyword>
<gene>
    <name evidence="4" type="ORF">FC43_GL000888</name>
</gene>
<keyword evidence="1 3" id="KW-0812">Transmembrane</keyword>
<dbReference type="AlphaFoldDB" id="A0A0R1U8V2"/>
<sequence>MKNKQLYRAMLTALLMALTIVCGRFFLLPIPWTHGNINLSDASILIAAALLGPLGGGIVGGVGTAFLDLISGYAQYAPFSLLAHGLEGILAGWCYQRWGKTKLGQWSSLAVGALIMVGGYFLADSFLYTWVAGFLGIGTNLLQGLAGIIVAQLILPALKARWQD</sequence>
<dbReference type="PATRIC" id="fig|1423760.3.peg.913"/>
<evidence type="ECO:0000256" key="3">
    <source>
        <dbReference type="SAM" id="Phobius"/>
    </source>
</evidence>
<dbReference type="Proteomes" id="UP000050816">
    <property type="component" value="Unassembled WGS sequence"/>
</dbReference>
<name>A0A0R1U8V2_9LACO</name>
<keyword evidence="2 3" id="KW-1133">Transmembrane helix</keyword>
<feature type="transmembrane region" description="Helical" evidence="3">
    <location>
        <begin position="6"/>
        <end position="30"/>
    </location>
</feature>
<evidence type="ECO:0000313" key="5">
    <source>
        <dbReference type="Proteomes" id="UP000050816"/>
    </source>
</evidence>
<dbReference type="GO" id="GO:0016020">
    <property type="term" value="C:membrane"/>
    <property type="evidence" value="ECO:0007669"/>
    <property type="project" value="InterPro"/>
</dbReference>
<dbReference type="Pfam" id="PF07155">
    <property type="entry name" value="ECF-ribofla_trS"/>
    <property type="match status" value="1"/>
</dbReference>
<dbReference type="PANTHER" id="PTHR37815:SF3">
    <property type="entry name" value="UPF0397 PROTEIN SPR0429"/>
    <property type="match status" value="1"/>
</dbReference>